<dbReference type="PANTHER" id="PTHR40278:SF1">
    <property type="entry name" value="DNA UTILIZATION PROTEIN HOFN"/>
    <property type="match status" value="1"/>
</dbReference>
<dbReference type="EMBL" id="JAFMOY010000119">
    <property type="protein sequence ID" value="MBU9844977.1"/>
    <property type="molecule type" value="Genomic_DNA"/>
</dbReference>
<evidence type="ECO:0000313" key="3">
    <source>
        <dbReference type="Proteomes" id="UP000739284"/>
    </source>
</evidence>
<accession>A0ABS6LDX2</accession>
<keyword evidence="1" id="KW-0812">Transmembrane</keyword>
<name>A0ABS6LDX2_9GAMM</name>
<dbReference type="InterPro" id="IPR007813">
    <property type="entry name" value="PilN"/>
</dbReference>
<dbReference type="RefSeq" id="WP_217148764.1">
    <property type="nucleotide sequence ID" value="NZ_JAFMOY010000119.1"/>
</dbReference>
<keyword evidence="1" id="KW-0472">Membrane</keyword>
<organism evidence="2 3">
    <name type="scientific">Rahnella ecdela</name>
    <dbReference type="NCBI Taxonomy" id="2816250"/>
    <lineage>
        <taxon>Bacteria</taxon>
        <taxon>Pseudomonadati</taxon>
        <taxon>Pseudomonadota</taxon>
        <taxon>Gammaproteobacteria</taxon>
        <taxon>Enterobacterales</taxon>
        <taxon>Yersiniaceae</taxon>
        <taxon>Rahnella</taxon>
    </lineage>
</organism>
<reference evidence="2 3" key="1">
    <citation type="submission" date="2021-03" db="EMBL/GenBank/DDBJ databases">
        <title>Five novel Rahnella species.</title>
        <authorList>
            <person name="Brady C."/>
            <person name="Asselin J."/>
            <person name="Beer S."/>
            <person name="Bruberg M.B."/>
            <person name="Crampton B."/>
            <person name="Venter S."/>
            <person name="Arnold D."/>
            <person name="Denman S."/>
        </authorList>
    </citation>
    <scope>NUCLEOTIDE SEQUENCE [LARGE SCALE GENOMIC DNA]</scope>
    <source>
        <strain evidence="2 3">FRB 231</strain>
    </source>
</reference>
<proteinExistence type="predicted"/>
<dbReference type="InterPro" id="IPR052534">
    <property type="entry name" value="Extracell_DNA_Util/SecSys_Comp"/>
</dbReference>
<keyword evidence="1" id="KW-1133">Transmembrane helix</keyword>
<sequence>MLQVNLLPWRRLRLQRRTRYWLRMFICFPAVILIVFLTFAAFLAQERALLQLHLSALNTSVQVFSRQQRDVNTADEQVKALQAQRLAALKRLKRSQDYLQLLELVAAQIPADVRLTEITEHQEALTFKGEGRFYHDILSFRDVLAASGLLDKVSLSDVQQQPDQMLSFVMKTRFQSARPVAEQEKAP</sequence>
<keyword evidence="3" id="KW-1185">Reference proteome</keyword>
<comment type="caution">
    <text evidence="2">The sequence shown here is derived from an EMBL/GenBank/DDBJ whole genome shotgun (WGS) entry which is preliminary data.</text>
</comment>
<dbReference type="Proteomes" id="UP000739284">
    <property type="component" value="Unassembled WGS sequence"/>
</dbReference>
<feature type="transmembrane region" description="Helical" evidence="1">
    <location>
        <begin position="20"/>
        <end position="44"/>
    </location>
</feature>
<dbReference type="PANTHER" id="PTHR40278">
    <property type="entry name" value="DNA UTILIZATION PROTEIN HOFN"/>
    <property type="match status" value="1"/>
</dbReference>
<protein>
    <submittedName>
        <fullName evidence="2">PilN domain-containing protein</fullName>
    </submittedName>
</protein>
<evidence type="ECO:0000313" key="2">
    <source>
        <dbReference type="EMBL" id="MBU9844977.1"/>
    </source>
</evidence>
<gene>
    <name evidence="2" type="ORF">J1784_08125</name>
</gene>
<dbReference type="Pfam" id="PF05137">
    <property type="entry name" value="PilN"/>
    <property type="match status" value="1"/>
</dbReference>
<evidence type="ECO:0000256" key="1">
    <source>
        <dbReference type="SAM" id="Phobius"/>
    </source>
</evidence>